<sequence>MRRSFGNPELPLEPEVVLNPDVSFGPGDHFEPGGCSRFGSHFEPRGPYSAFLGKTTPGTCSDFAFCRSEAGHYRVPMMYSTSAGSTFHIGTLGTPMPLKLHRGFRQYLALYVICSLPESERVSSSGSTFALYGICSMPESERVSSSGSTFALYVLRIPHGRMDAGVGAGASLNRNLEDGASPGQDIAPVILLSQILLRGSWPEVVLSGWRET</sequence>
<protein>
    <submittedName>
        <fullName evidence="1">Uncharacterized protein</fullName>
    </submittedName>
</protein>
<organism evidence="1 2">
    <name type="scientific">Brassica cretica</name>
    <name type="common">Mustard</name>
    <dbReference type="NCBI Taxonomy" id="69181"/>
    <lineage>
        <taxon>Eukaryota</taxon>
        <taxon>Viridiplantae</taxon>
        <taxon>Streptophyta</taxon>
        <taxon>Embryophyta</taxon>
        <taxon>Tracheophyta</taxon>
        <taxon>Spermatophyta</taxon>
        <taxon>Magnoliopsida</taxon>
        <taxon>eudicotyledons</taxon>
        <taxon>Gunneridae</taxon>
        <taxon>Pentapetalae</taxon>
        <taxon>rosids</taxon>
        <taxon>malvids</taxon>
        <taxon>Brassicales</taxon>
        <taxon>Brassicaceae</taxon>
        <taxon>Brassiceae</taxon>
        <taxon>Brassica</taxon>
    </lineage>
</organism>
<accession>A0A8S9QP66</accession>
<dbReference type="Proteomes" id="UP000712600">
    <property type="component" value="Unassembled WGS sequence"/>
</dbReference>
<dbReference type="EMBL" id="QGKX02001290">
    <property type="protein sequence ID" value="KAF3540498.1"/>
    <property type="molecule type" value="Genomic_DNA"/>
</dbReference>
<name>A0A8S9QP66_BRACR</name>
<reference evidence="1" key="1">
    <citation type="submission" date="2019-12" db="EMBL/GenBank/DDBJ databases">
        <title>Genome sequencing and annotation of Brassica cretica.</title>
        <authorList>
            <person name="Studholme D.J."/>
            <person name="Sarris P."/>
        </authorList>
    </citation>
    <scope>NUCLEOTIDE SEQUENCE</scope>
    <source>
        <strain evidence="1">PFS-109/04</strain>
        <tissue evidence="1">Leaf</tissue>
    </source>
</reference>
<gene>
    <name evidence="1" type="ORF">F2Q69_00023083</name>
</gene>
<evidence type="ECO:0000313" key="1">
    <source>
        <dbReference type="EMBL" id="KAF3540498.1"/>
    </source>
</evidence>
<comment type="caution">
    <text evidence="1">The sequence shown here is derived from an EMBL/GenBank/DDBJ whole genome shotgun (WGS) entry which is preliminary data.</text>
</comment>
<dbReference type="AlphaFoldDB" id="A0A8S9QP66"/>
<proteinExistence type="predicted"/>
<evidence type="ECO:0000313" key="2">
    <source>
        <dbReference type="Proteomes" id="UP000712600"/>
    </source>
</evidence>